<dbReference type="EMBL" id="MTBC01000003">
    <property type="protein sequence ID" value="OQD43584.1"/>
    <property type="molecule type" value="Genomic_DNA"/>
</dbReference>
<comment type="caution">
    <text evidence="3">The sequence shown here is derived from an EMBL/GenBank/DDBJ whole genome shotgun (WGS) entry which is preliminary data.</text>
</comment>
<dbReference type="AlphaFoldDB" id="A0A1V6LTT9"/>
<evidence type="ECO:0000256" key="1">
    <source>
        <dbReference type="ARBA" id="ARBA00006096"/>
    </source>
</evidence>
<dbReference type="GO" id="GO:0004185">
    <property type="term" value="F:serine-type carboxypeptidase activity"/>
    <property type="evidence" value="ECO:0007669"/>
    <property type="project" value="InterPro"/>
</dbReference>
<dbReference type="InterPro" id="IPR000667">
    <property type="entry name" value="Peptidase_S13"/>
</dbReference>
<keyword evidence="4" id="KW-1185">Reference proteome</keyword>
<protein>
    <recommendedName>
        <fullName evidence="5">D-alanyl-D-alanine carboxypeptidase</fullName>
    </recommendedName>
</protein>
<comment type="similarity">
    <text evidence="1">Belongs to the peptidase S13 family.</text>
</comment>
<dbReference type="Gene3D" id="3.40.710.10">
    <property type="entry name" value="DD-peptidase/beta-lactamase superfamily"/>
    <property type="match status" value="2"/>
</dbReference>
<dbReference type="PANTHER" id="PTHR30023">
    <property type="entry name" value="D-ALANYL-D-ALANINE CARBOXYPEPTIDASE"/>
    <property type="match status" value="1"/>
</dbReference>
<evidence type="ECO:0000313" key="3">
    <source>
        <dbReference type="EMBL" id="OQD43584.1"/>
    </source>
</evidence>
<accession>A0A1V6LTT9</accession>
<dbReference type="GO" id="GO:0000270">
    <property type="term" value="P:peptidoglycan metabolic process"/>
    <property type="evidence" value="ECO:0007669"/>
    <property type="project" value="TreeGrafter"/>
</dbReference>
<proteinExistence type="inferred from homology"/>
<evidence type="ECO:0000256" key="2">
    <source>
        <dbReference type="ARBA" id="ARBA00022801"/>
    </source>
</evidence>
<reference evidence="3 4" key="1">
    <citation type="submission" date="2016-12" db="EMBL/GenBank/DDBJ databases">
        <authorList>
            <person name="Song W.-J."/>
            <person name="Kurnit D.M."/>
        </authorList>
    </citation>
    <scope>NUCLEOTIDE SEQUENCE [LARGE SCALE GENOMIC DNA]</scope>
    <source>
        <strain evidence="3 4">HSG9</strain>
    </source>
</reference>
<organism evidence="3 4">
    <name type="scientific">Croceivirga radicis</name>
    <dbReference type="NCBI Taxonomy" id="1929488"/>
    <lineage>
        <taxon>Bacteria</taxon>
        <taxon>Pseudomonadati</taxon>
        <taxon>Bacteroidota</taxon>
        <taxon>Flavobacteriia</taxon>
        <taxon>Flavobacteriales</taxon>
        <taxon>Flavobacteriaceae</taxon>
        <taxon>Croceivirga</taxon>
    </lineage>
</organism>
<evidence type="ECO:0000313" key="4">
    <source>
        <dbReference type="Proteomes" id="UP000191680"/>
    </source>
</evidence>
<dbReference type="InterPro" id="IPR012338">
    <property type="entry name" value="Beta-lactam/transpept-like"/>
</dbReference>
<name>A0A1V6LTT9_9FLAO</name>
<dbReference type="Proteomes" id="UP000191680">
    <property type="component" value="Unassembled WGS sequence"/>
</dbReference>
<sequence length="424" mass="49009">MNIFLLIILNSLFVGCTTYRYNRQEKQFITSLNATTNKSNFNGLLVVDYHTKDTIIDYNAHKYFIPASTVKLFTLYTSLEYLDDYLPALKYSIVKDTISVLPTGYATTLHPNFKDSIVLEFLEDFETIKLLKTPKNIEPFGPGWAWEDYSYAFSAERNDFALYGNTLNYYNNDEQLLITPKLFKKSIKKPINQGFKRNKDSNIFYVDSTQIDTLHIPFKTSDSLNLRLLKDIFPTKKITLGNYPSKTSHFKTLNGIPRDSVLKYMLEKSDNLLAEQLMLMSAATLSDTLDFNRIKKHVLDYKLNQLKQPPRWVDGSGLSRYNLFTPESMVTVLDKLYKDLGESKLFQLLPPWKVSDIQPAFMDKNTFIYAKTGSMGNTYNLCGYIKTKKGKVLLFSYMNNHFMQPNARIKLAMYNTLLALHLNN</sequence>
<dbReference type="PRINTS" id="PR00922">
    <property type="entry name" value="DADACBPTASE3"/>
</dbReference>
<dbReference type="Pfam" id="PF02113">
    <property type="entry name" value="Peptidase_S13"/>
    <property type="match status" value="2"/>
</dbReference>
<dbReference type="SUPFAM" id="SSF56601">
    <property type="entry name" value="beta-lactamase/transpeptidase-like"/>
    <property type="match status" value="1"/>
</dbReference>
<dbReference type="PANTHER" id="PTHR30023:SF0">
    <property type="entry name" value="PENICILLIN-SENSITIVE CARBOXYPEPTIDASE A"/>
    <property type="match status" value="1"/>
</dbReference>
<gene>
    <name evidence="3" type="ORF">BUL40_06860</name>
</gene>
<dbReference type="GO" id="GO:0006508">
    <property type="term" value="P:proteolysis"/>
    <property type="evidence" value="ECO:0007669"/>
    <property type="project" value="InterPro"/>
</dbReference>
<evidence type="ECO:0008006" key="5">
    <source>
        <dbReference type="Google" id="ProtNLM"/>
    </source>
</evidence>
<keyword evidence="2" id="KW-0378">Hydrolase</keyword>